<comment type="caution">
    <text evidence="2">The sequence shown here is derived from an EMBL/GenBank/DDBJ whole genome shotgun (WGS) entry which is preliminary data.</text>
</comment>
<reference evidence="2" key="1">
    <citation type="submission" date="2022-10" db="EMBL/GenBank/DDBJ databases">
        <title>Whole genome sequencing of three plant growth promoting bacteria isolated from Vachellia tortilis subsp. raddiana in Morocco.</title>
        <authorList>
            <person name="Hnini M."/>
            <person name="Zouagui R."/>
            <person name="Zouagui H."/>
            <person name="Chemao Elfihri M.-W."/>
            <person name="Ibrahimi A."/>
            <person name="Sbabou L."/>
            <person name="Aurag J."/>
        </authorList>
    </citation>
    <scope>NUCLEOTIDE SEQUENCE</scope>
    <source>
        <strain evidence="2">LMR678</strain>
    </source>
</reference>
<accession>A0ABT4KN66</accession>
<dbReference type="InterPro" id="IPR001242">
    <property type="entry name" value="Condensation_dom"/>
</dbReference>
<sequence>MPAGLLNISILERALLHVIGREEGLRLRIDQTDRGLSQVIGSAADSPVEEVDLVGVPTSEQLKVIERACAERQHGFRFDGSTPLVKVSAFRTSESGDYYLLVLLHHFVADGVGYRLFLNALDSAYSSFAAGQTPVDPGATPLSQWLGRLNDYANGEAPAELEYWESLRYDLFDMRVNDAGSRAAGFSAETARWLHYAGFEEIIDEKLCNPLWKDQATYHLRISEQTTACLLKTAPTSAHCEDFDILLAAISGAFGRTFGNYSLWIDSLTSTRGSLFDDIDPSQTIGYIGELVPLPLYVTGTESRLDRACSIYQQRSSLPRKGIGFRALKYLNRQPAVRERIDRLPLPRIGVNYRARLQRHYPRRLLSRDSHPLWIGEDMNQSVMNYLFWFRVGYQSGELQIEVRYDPRQVGYESTRSLCTNFREELLRTVDAFAQGNA</sequence>
<dbReference type="Proteomes" id="UP001079430">
    <property type="component" value="Unassembled WGS sequence"/>
</dbReference>
<gene>
    <name evidence="2" type="ORF">O3W52_25380</name>
</gene>
<dbReference type="PANTHER" id="PTHR45398">
    <property type="match status" value="1"/>
</dbReference>
<protein>
    <submittedName>
        <fullName evidence="2">Condensation domain-containing protein</fullName>
    </submittedName>
</protein>
<evidence type="ECO:0000313" key="2">
    <source>
        <dbReference type="EMBL" id="MCZ4093225.1"/>
    </source>
</evidence>
<keyword evidence="3" id="KW-1185">Reference proteome</keyword>
<dbReference type="InterPro" id="IPR023213">
    <property type="entry name" value="CAT-like_dom_sf"/>
</dbReference>
<dbReference type="SUPFAM" id="SSF52777">
    <property type="entry name" value="CoA-dependent acyltransferases"/>
    <property type="match status" value="2"/>
</dbReference>
<feature type="domain" description="Condensation" evidence="1">
    <location>
        <begin position="5"/>
        <end position="167"/>
    </location>
</feature>
<name>A0ABT4KN66_9HYPH</name>
<dbReference type="PANTHER" id="PTHR45398:SF1">
    <property type="entry name" value="ENZYME, PUTATIVE (JCVI)-RELATED"/>
    <property type="match status" value="1"/>
</dbReference>
<evidence type="ECO:0000313" key="3">
    <source>
        <dbReference type="Proteomes" id="UP001079430"/>
    </source>
</evidence>
<dbReference type="RefSeq" id="WP_269284975.1">
    <property type="nucleotide sequence ID" value="NZ_JAPVOI010000005.1"/>
</dbReference>
<organism evidence="2 3">
    <name type="scientific">Sinorhizobium psoraleae</name>
    <dbReference type="NCBI Taxonomy" id="520838"/>
    <lineage>
        <taxon>Bacteria</taxon>
        <taxon>Pseudomonadati</taxon>
        <taxon>Pseudomonadota</taxon>
        <taxon>Alphaproteobacteria</taxon>
        <taxon>Hyphomicrobiales</taxon>
        <taxon>Rhizobiaceae</taxon>
        <taxon>Sinorhizobium/Ensifer group</taxon>
        <taxon>Sinorhizobium</taxon>
    </lineage>
</organism>
<proteinExistence type="predicted"/>
<dbReference type="Pfam" id="PF00668">
    <property type="entry name" value="Condensation"/>
    <property type="match status" value="1"/>
</dbReference>
<dbReference type="EMBL" id="JAPVOI010000005">
    <property type="protein sequence ID" value="MCZ4093225.1"/>
    <property type="molecule type" value="Genomic_DNA"/>
</dbReference>
<dbReference type="Gene3D" id="3.30.559.30">
    <property type="entry name" value="Nonribosomal peptide synthetase, condensation domain"/>
    <property type="match status" value="1"/>
</dbReference>
<dbReference type="Gene3D" id="3.30.559.10">
    <property type="entry name" value="Chloramphenicol acetyltransferase-like domain"/>
    <property type="match status" value="1"/>
</dbReference>
<evidence type="ECO:0000259" key="1">
    <source>
        <dbReference type="Pfam" id="PF00668"/>
    </source>
</evidence>